<evidence type="ECO:0000256" key="1">
    <source>
        <dbReference type="SAM" id="Phobius"/>
    </source>
</evidence>
<reference evidence="2" key="1">
    <citation type="journal article" date="2023" name="Int. J. Syst. Evol. Microbiol.">
        <title>Sinisalibacter aestuarii sp. nov., isolated from estuarine sediment of the Arakawa River.</title>
        <authorList>
            <person name="Arafat S.T."/>
            <person name="Hirano S."/>
            <person name="Sato A."/>
            <person name="Takeuchi K."/>
            <person name="Yasuda T."/>
            <person name="Terahara T."/>
            <person name="Hamada M."/>
            <person name="Kobayashi T."/>
        </authorList>
    </citation>
    <scope>NUCLEOTIDE SEQUENCE</scope>
    <source>
        <strain evidence="2">B-399</strain>
    </source>
</reference>
<keyword evidence="1" id="KW-0812">Transmembrane</keyword>
<feature type="transmembrane region" description="Helical" evidence="1">
    <location>
        <begin position="64"/>
        <end position="86"/>
    </location>
</feature>
<comment type="caution">
    <text evidence="2">The sequence shown here is derived from an EMBL/GenBank/DDBJ whole genome shotgun (WGS) entry which is preliminary data.</text>
</comment>
<sequence length="100" mass="11268">MWFLKEPKAPPYWPKGVPDHPAETPLSAWEKALSTDELSRFRSWQKDNRAYVKRKARLETLDKGIVALVLFGLVLALIALLSAIGFEGGSSLCPPMYCYD</sequence>
<keyword evidence="1" id="KW-0472">Membrane</keyword>
<keyword evidence="1" id="KW-1133">Transmembrane helix</keyword>
<dbReference type="EMBL" id="BROH01000006">
    <property type="protein sequence ID" value="GKY88494.1"/>
    <property type="molecule type" value="Genomic_DNA"/>
</dbReference>
<proteinExistence type="predicted"/>
<organism evidence="2 3">
    <name type="scientific">Sinisalibacter aestuarii</name>
    <dbReference type="NCBI Taxonomy" id="2949426"/>
    <lineage>
        <taxon>Bacteria</taxon>
        <taxon>Pseudomonadati</taxon>
        <taxon>Pseudomonadota</taxon>
        <taxon>Alphaproteobacteria</taxon>
        <taxon>Rhodobacterales</taxon>
        <taxon>Roseobacteraceae</taxon>
        <taxon>Sinisalibacter</taxon>
    </lineage>
</organism>
<gene>
    <name evidence="2" type="ORF">STA1M1_23630</name>
</gene>
<evidence type="ECO:0000313" key="2">
    <source>
        <dbReference type="EMBL" id="GKY88494.1"/>
    </source>
</evidence>
<accession>A0ABQ5LUC6</accession>
<dbReference type="Proteomes" id="UP001144205">
    <property type="component" value="Unassembled WGS sequence"/>
</dbReference>
<dbReference type="RefSeq" id="WP_281842532.1">
    <property type="nucleotide sequence ID" value="NZ_BROH01000006.1"/>
</dbReference>
<name>A0ABQ5LUC6_9RHOB</name>
<evidence type="ECO:0000313" key="3">
    <source>
        <dbReference type="Proteomes" id="UP001144205"/>
    </source>
</evidence>
<protein>
    <submittedName>
        <fullName evidence="2">Uncharacterized protein</fullName>
    </submittedName>
</protein>
<keyword evidence="3" id="KW-1185">Reference proteome</keyword>